<dbReference type="EMBL" id="JQ791545">
    <property type="protein sequence ID" value="AFP55595.1"/>
    <property type="molecule type" value="Genomic_DNA"/>
</dbReference>
<sequence>MQQFESPSGRSYGLMGELNYMQEEDIRLEATRSRWILTMTIYEHLHKGFEAAQAFQTPDVFLKGGRIPKKLSKKDILQYRAHIIKTFVEHKHSWISTNSEF</sequence>
<name>J7FY99_ROSRU</name>
<reference evidence="1" key="2">
    <citation type="submission" date="2012-03" db="EMBL/GenBank/DDBJ databases">
        <authorList>
            <person name="Ayana D.T."/>
            <person name="Kaufmann H."/>
            <person name="Biber A."/>
            <person name="Debener T."/>
        </authorList>
    </citation>
    <scope>NUCLEOTIDE SEQUENCE</scope>
    <source>
        <tissue evidence="1">Leaf</tissue>
    </source>
</reference>
<proteinExistence type="predicted"/>
<reference evidence="1" key="1">
    <citation type="journal article" date="2012" name="BMC Genomics">
        <title>Evolution of the Rdr1 TNL-cluster in roses and other Rosaceous species.</title>
        <authorList>
            <person name="Terefe-Ayana D."/>
            <person name="Kaufmann H."/>
            <person name="Linde M."/>
            <person name="Debener T."/>
        </authorList>
    </citation>
    <scope>NUCLEOTIDE SEQUENCE</scope>
    <source>
        <tissue evidence="1">Leaf</tissue>
    </source>
</reference>
<accession>J7FY99</accession>
<evidence type="ECO:0000313" key="1">
    <source>
        <dbReference type="EMBL" id="AFP55595.1"/>
    </source>
</evidence>
<protein>
    <submittedName>
        <fullName evidence="1">Uncharacterized protein</fullName>
    </submittedName>
</protein>
<organism evidence="1">
    <name type="scientific">Rosa rugosa</name>
    <name type="common">Rugosa rose</name>
    <dbReference type="NCBI Taxonomy" id="74645"/>
    <lineage>
        <taxon>Eukaryota</taxon>
        <taxon>Viridiplantae</taxon>
        <taxon>Streptophyta</taxon>
        <taxon>Embryophyta</taxon>
        <taxon>Tracheophyta</taxon>
        <taxon>Spermatophyta</taxon>
        <taxon>Magnoliopsida</taxon>
        <taxon>eudicotyledons</taxon>
        <taxon>Gunneridae</taxon>
        <taxon>Pentapetalae</taxon>
        <taxon>rosids</taxon>
        <taxon>fabids</taxon>
        <taxon>Rosales</taxon>
        <taxon>Rosaceae</taxon>
        <taxon>Rosoideae</taxon>
        <taxon>Rosoideae incertae sedis</taxon>
        <taxon>Rosa</taxon>
    </lineage>
</organism>
<dbReference type="AlphaFoldDB" id="J7FY99"/>